<keyword evidence="2 5" id="KW-0812">Transmembrane</keyword>
<evidence type="ECO:0000313" key="7">
    <source>
        <dbReference type="EMBL" id="KAF9616630.1"/>
    </source>
</evidence>
<dbReference type="OrthoDB" id="6428174at2759"/>
<evidence type="ECO:0000256" key="1">
    <source>
        <dbReference type="ARBA" id="ARBA00004141"/>
    </source>
</evidence>
<reference evidence="7 8" key="1">
    <citation type="submission" date="2020-10" db="EMBL/GenBank/DDBJ databases">
        <title>The Coptis chinensis genome and diversification of protoberbering-type alkaloids.</title>
        <authorList>
            <person name="Wang B."/>
            <person name="Shu S."/>
            <person name="Song C."/>
            <person name="Liu Y."/>
        </authorList>
    </citation>
    <scope>NUCLEOTIDE SEQUENCE [LARGE SCALE GENOMIC DNA]</scope>
    <source>
        <strain evidence="7">HL-2020</strain>
        <tissue evidence="7">Leaf</tissue>
    </source>
</reference>
<comment type="function">
    <text evidence="5">Acts as a Mg(2+) transporter. Can also transport other divalent cations such as Fe(2+), Sr(2+), Ba(2+), Mn(2+) and Co(2+) but to a much less extent than Mg(2+).</text>
</comment>
<gene>
    <name evidence="7" type="ORF">IFM89_030828</name>
</gene>
<keyword evidence="5" id="KW-0967">Endosome</keyword>
<dbReference type="AlphaFoldDB" id="A0A835M2I1"/>
<comment type="caution">
    <text evidence="7">The sequence shown here is derived from an EMBL/GenBank/DDBJ whole genome shotgun (WGS) entry which is preliminary data.</text>
</comment>
<dbReference type="GO" id="GO:0005886">
    <property type="term" value="C:plasma membrane"/>
    <property type="evidence" value="ECO:0007669"/>
    <property type="project" value="UniProtKB-SubCell"/>
</dbReference>
<evidence type="ECO:0000313" key="8">
    <source>
        <dbReference type="Proteomes" id="UP000631114"/>
    </source>
</evidence>
<feature type="compositionally biased region" description="Polar residues" evidence="6">
    <location>
        <begin position="64"/>
        <end position="73"/>
    </location>
</feature>
<dbReference type="InterPro" id="IPR008521">
    <property type="entry name" value="Mg_trans_NIPA"/>
</dbReference>
<keyword evidence="8" id="KW-1185">Reference proteome</keyword>
<name>A0A835M2I1_9MAGN</name>
<dbReference type="PANTHER" id="PTHR12570:SF11">
    <property type="entry name" value="MAGNESIUM TRANSPORTER NIPA6-RELATED"/>
    <property type="match status" value="1"/>
</dbReference>
<sequence>MPSKVVSIKAIGIAMKLTLEGISQLAYPQTWVFVAVVVLLVITQLNYLNKQSHVSLKTQNSDDFISTRQNCPENPNRKKGTIVDVEDEDEKENEDLVRINRS</sequence>
<evidence type="ECO:0000256" key="3">
    <source>
        <dbReference type="ARBA" id="ARBA00022989"/>
    </source>
</evidence>
<proteinExistence type="inferred from homology"/>
<comment type="caution">
    <text evidence="5">Lacks conserved residue(s) required for the propagation of feature annotation.</text>
</comment>
<keyword evidence="5" id="KW-1003">Cell membrane</keyword>
<feature type="transmembrane region" description="Helical" evidence="5">
    <location>
        <begin position="30"/>
        <end position="48"/>
    </location>
</feature>
<keyword evidence="3 5" id="KW-1133">Transmembrane helix</keyword>
<dbReference type="EMBL" id="JADFTS010000003">
    <property type="protein sequence ID" value="KAF9616630.1"/>
    <property type="molecule type" value="Genomic_DNA"/>
</dbReference>
<dbReference type="PANTHER" id="PTHR12570">
    <property type="match status" value="1"/>
</dbReference>
<keyword evidence="4 5" id="KW-0472">Membrane</keyword>
<keyword evidence="5" id="KW-0813">Transport</keyword>
<dbReference type="GO" id="GO:0015095">
    <property type="term" value="F:magnesium ion transmembrane transporter activity"/>
    <property type="evidence" value="ECO:0007669"/>
    <property type="project" value="UniProtKB-UniRule"/>
</dbReference>
<keyword evidence="5" id="KW-0406">Ion transport</keyword>
<dbReference type="Proteomes" id="UP000631114">
    <property type="component" value="Unassembled WGS sequence"/>
</dbReference>
<feature type="compositionally biased region" description="Acidic residues" evidence="6">
    <location>
        <begin position="84"/>
        <end position="93"/>
    </location>
</feature>
<accession>A0A835M2I1</accession>
<comment type="subunit">
    <text evidence="5">Homodimer.</text>
</comment>
<evidence type="ECO:0000256" key="6">
    <source>
        <dbReference type="SAM" id="MobiDB-lite"/>
    </source>
</evidence>
<dbReference type="GO" id="GO:0005769">
    <property type="term" value="C:early endosome"/>
    <property type="evidence" value="ECO:0007669"/>
    <property type="project" value="UniProtKB-SubCell"/>
</dbReference>
<comment type="subcellular location">
    <subcellularLocation>
        <location evidence="5">Cell membrane</location>
        <topology evidence="5">Multi-pass membrane protein</topology>
    </subcellularLocation>
    <subcellularLocation>
        <location evidence="5">Early endosome</location>
    </subcellularLocation>
    <subcellularLocation>
        <location evidence="1">Membrane</location>
        <topology evidence="1">Multi-pass membrane protein</topology>
    </subcellularLocation>
</comment>
<feature type="region of interest" description="Disordered" evidence="6">
    <location>
        <begin position="64"/>
        <end position="102"/>
    </location>
</feature>
<keyword evidence="5" id="KW-0460">Magnesium</keyword>
<protein>
    <recommendedName>
        <fullName evidence="5">Probable magnesium transporter</fullName>
    </recommendedName>
</protein>
<evidence type="ECO:0000256" key="5">
    <source>
        <dbReference type="RuleBase" id="RU363078"/>
    </source>
</evidence>
<evidence type="ECO:0000256" key="2">
    <source>
        <dbReference type="ARBA" id="ARBA00022692"/>
    </source>
</evidence>
<organism evidence="7 8">
    <name type="scientific">Coptis chinensis</name>
    <dbReference type="NCBI Taxonomy" id="261450"/>
    <lineage>
        <taxon>Eukaryota</taxon>
        <taxon>Viridiplantae</taxon>
        <taxon>Streptophyta</taxon>
        <taxon>Embryophyta</taxon>
        <taxon>Tracheophyta</taxon>
        <taxon>Spermatophyta</taxon>
        <taxon>Magnoliopsida</taxon>
        <taxon>Ranunculales</taxon>
        <taxon>Ranunculaceae</taxon>
        <taxon>Coptidoideae</taxon>
        <taxon>Coptis</taxon>
    </lineage>
</organism>
<evidence type="ECO:0000256" key="4">
    <source>
        <dbReference type="ARBA" id="ARBA00023136"/>
    </source>
</evidence>
<comment type="similarity">
    <text evidence="5">Belongs to the NIPA (TC 2.A.7) family.</text>
</comment>
<dbReference type="Pfam" id="PF05653">
    <property type="entry name" value="Mg_trans_NIPA"/>
    <property type="match status" value="1"/>
</dbReference>